<evidence type="ECO:0000256" key="3">
    <source>
        <dbReference type="ARBA" id="ARBA00022741"/>
    </source>
</evidence>
<evidence type="ECO:0000256" key="5">
    <source>
        <dbReference type="ARBA" id="ARBA00022989"/>
    </source>
</evidence>
<comment type="subcellular location">
    <subcellularLocation>
        <location evidence="1">Cell membrane</location>
        <topology evidence="1">Multi-pass membrane protein</topology>
    </subcellularLocation>
</comment>
<dbReference type="Pfam" id="PF00664">
    <property type="entry name" value="ABC_membrane"/>
    <property type="match status" value="1"/>
</dbReference>
<comment type="caution">
    <text evidence="10">The sequence shown here is derived from an EMBL/GenBank/DDBJ whole genome shotgun (WGS) entry which is preliminary data.</text>
</comment>
<dbReference type="PROSITE" id="PS50893">
    <property type="entry name" value="ABC_TRANSPORTER_2"/>
    <property type="match status" value="1"/>
</dbReference>
<dbReference type="SUPFAM" id="SSF90123">
    <property type="entry name" value="ABC transporter transmembrane region"/>
    <property type="match status" value="1"/>
</dbReference>
<dbReference type="Pfam" id="PF00005">
    <property type="entry name" value="ABC_tran"/>
    <property type="match status" value="1"/>
</dbReference>
<dbReference type="PROSITE" id="PS50929">
    <property type="entry name" value="ABC_TM1F"/>
    <property type="match status" value="1"/>
</dbReference>
<dbReference type="CDD" id="cd07346">
    <property type="entry name" value="ABC_6TM_exporters"/>
    <property type="match status" value="1"/>
</dbReference>
<gene>
    <name evidence="10" type="ORF">EDC19_1758</name>
</gene>
<dbReference type="FunFam" id="3.40.50.300:FF:000218">
    <property type="entry name" value="Multidrug ABC transporter ATP-binding protein"/>
    <property type="match status" value="1"/>
</dbReference>
<dbReference type="AlphaFoldDB" id="A0A4R1MQ15"/>
<keyword evidence="4 10" id="KW-0067">ATP-binding</keyword>
<dbReference type="RefSeq" id="WP_132282476.1">
    <property type="nucleotide sequence ID" value="NZ_SMGQ01000013.1"/>
</dbReference>
<dbReference type="SMART" id="SM00382">
    <property type="entry name" value="AAA"/>
    <property type="match status" value="1"/>
</dbReference>
<evidence type="ECO:0000259" key="8">
    <source>
        <dbReference type="PROSITE" id="PS50893"/>
    </source>
</evidence>
<evidence type="ECO:0000256" key="7">
    <source>
        <dbReference type="SAM" id="Phobius"/>
    </source>
</evidence>
<dbReference type="Proteomes" id="UP000294545">
    <property type="component" value="Unassembled WGS sequence"/>
</dbReference>
<dbReference type="InterPro" id="IPR003439">
    <property type="entry name" value="ABC_transporter-like_ATP-bd"/>
</dbReference>
<organism evidence="10 11">
    <name type="scientific">Natranaerovirga hydrolytica</name>
    <dbReference type="NCBI Taxonomy" id="680378"/>
    <lineage>
        <taxon>Bacteria</taxon>
        <taxon>Bacillati</taxon>
        <taxon>Bacillota</taxon>
        <taxon>Clostridia</taxon>
        <taxon>Lachnospirales</taxon>
        <taxon>Natranaerovirgaceae</taxon>
        <taxon>Natranaerovirga</taxon>
    </lineage>
</organism>
<dbReference type="GO" id="GO:0015421">
    <property type="term" value="F:ABC-type oligopeptide transporter activity"/>
    <property type="evidence" value="ECO:0007669"/>
    <property type="project" value="TreeGrafter"/>
</dbReference>
<dbReference type="SUPFAM" id="SSF52540">
    <property type="entry name" value="P-loop containing nucleoside triphosphate hydrolases"/>
    <property type="match status" value="1"/>
</dbReference>
<feature type="transmembrane region" description="Helical" evidence="7">
    <location>
        <begin position="61"/>
        <end position="83"/>
    </location>
</feature>
<proteinExistence type="predicted"/>
<dbReference type="InterPro" id="IPR036640">
    <property type="entry name" value="ABC1_TM_sf"/>
</dbReference>
<keyword evidence="2 7" id="KW-0812">Transmembrane</keyword>
<dbReference type="GO" id="GO:0005524">
    <property type="term" value="F:ATP binding"/>
    <property type="evidence" value="ECO:0007669"/>
    <property type="project" value="UniProtKB-KW"/>
</dbReference>
<dbReference type="PANTHER" id="PTHR43394:SF1">
    <property type="entry name" value="ATP-BINDING CASSETTE SUB-FAMILY B MEMBER 10, MITOCHONDRIAL"/>
    <property type="match status" value="1"/>
</dbReference>
<name>A0A4R1MQ15_9FIRM</name>
<feature type="domain" description="ABC transporter" evidence="8">
    <location>
        <begin position="334"/>
        <end position="543"/>
    </location>
</feature>
<evidence type="ECO:0000256" key="1">
    <source>
        <dbReference type="ARBA" id="ARBA00004651"/>
    </source>
</evidence>
<dbReference type="InterPro" id="IPR011527">
    <property type="entry name" value="ABC1_TM_dom"/>
</dbReference>
<evidence type="ECO:0000256" key="6">
    <source>
        <dbReference type="ARBA" id="ARBA00023136"/>
    </source>
</evidence>
<protein>
    <submittedName>
        <fullName evidence="10">ATP-binding cassette subfamily B protein</fullName>
    </submittedName>
</protein>
<dbReference type="Gene3D" id="1.20.1560.10">
    <property type="entry name" value="ABC transporter type 1, transmembrane domain"/>
    <property type="match status" value="1"/>
</dbReference>
<accession>A0A4R1MQ15</accession>
<dbReference type="PROSITE" id="PS00211">
    <property type="entry name" value="ABC_TRANSPORTER_1"/>
    <property type="match status" value="1"/>
</dbReference>
<reference evidence="10 11" key="1">
    <citation type="submission" date="2019-03" db="EMBL/GenBank/DDBJ databases">
        <title>Genomic Encyclopedia of Type Strains, Phase IV (KMG-IV): sequencing the most valuable type-strain genomes for metagenomic binning, comparative biology and taxonomic classification.</title>
        <authorList>
            <person name="Goeker M."/>
        </authorList>
    </citation>
    <scope>NUCLEOTIDE SEQUENCE [LARGE SCALE GENOMIC DNA]</scope>
    <source>
        <strain evidence="10 11">DSM 24176</strain>
    </source>
</reference>
<feature type="transmembrane region" description="Helical" evidence="7">
    <location>
        <begin position="20"/>
        <end position="41"/>
    </location>
</feature>
<dbReference type="InterPro" id="IPR039421">
    <property type="entry name" value="Type_1_exporter"/>
</dbReference>
<dbReference type="GO" id="GO:0005886">
    <property type="term" value="C:plasma membrane"/>
    <property type="evidence" value="ECO:0007669"/>
    <property type="project" value="UniProtKB-SubCell"/>
</dbReference>
<evidence type="ECO:0000313" key="11">
    <source>
        <dbReference type="Proteomes" id="UP000294545"/>
    </source>
</evidence>
<dbReference type="GO" id="GO:0016887">
    <property type="term" value="F:ATP hydrolysis activity"/>
    <property type="evidence" value="ECO:0007669"/>
    <property type="project" value="InterPro"/>
</dbReference>
<dbReference type="EMBL" id="SMGQ01000013">
    <property type="protein sequence ID" value="TCK92609.1"/>
    <property type="molecule type" value="Genomic_DNA"/>
</dbReference>
<evidence type="ECO:0000313" key="10">
    <source>
        <dbReference type="EMBL" id="TCK92609.1"/>
    </source>
</evidence>
<dbReference type="Gene3D" id="3.40.50.300">
    <property type="entry name" value="P-loop containing nucleotide triphosphate hydrolases"/>
    <property type="match status" value="1"/>
</dbReference>
<dbReference type="OrthoDB" id="9770415at2"/>
<feature type="transmembrane region" description="Helical" evidence="7">
    <location>
        <begin position="147"/>
        <end position="171"/>
    </location>
</feature>
<evidence type="ECO:0000256" key="2">
    <source>
        <dbReference type="ARBA" id="ARBA00022692"/>
    </source>
</evidence>
<keyword evidence="5 7" id="KW-1133">Transmembrane helix</keyword>
<keyword evidence="3" id="KW-0547">Nucleotide-binding</keyword>
<dbReference type="InterPro" id="IPR003593">
    <property type="entry name" value="AAA+_ATPase"/>
</dbReference>
<feature type="domain" description="ABC transmembrane type-1" evidence="9">
    <location>
        <begin position="23"/>
        <end position="303"/>
    </location>
</feature>
<evidence type="ECO:0000259" key="9">
    <source>
        <dbReference type="PROSITE" id="PS50929"/>
    </source>
</evidence>
<dbReference type="PANTHER" id="PTHR43394">
    <property type="entry name" value="ATP-DEPENDENT PERMEASE MDL1, MITOCHONDRIAL"/>
    <property type="match status" value="1"/>
</dbReference>
<evidence type="ECO:0000256" key="4">
    <source>
        <dbReference type="ARBA" id="ARBA00022840"/>
    </source>
</evidence>
<keyword evidence="11" id="KW-1185">Reference proteome</keyword>
<dbReference type="InterPro" id="IPR017871">
    <property type="entry name" value="ABC_transporter-like_CS"/>
</dbReference>
<dbReference type="InterPro" id="IPR027417">
    <property type="entry name" value="P-loop_NTPase"/>
</dbReference>
<feature type="transmembrane region" description="Helical" evidence="7">
    <location>
        <begin position="249"/>
        <end position="274"/>
    </location>
</feature>
<keyword evidence="6 7" id="KW-0472">Membrane</keyword>
<sequence length="543" mass="61549">MKLVNEFFETMRPIRSRRFWYCFGIVGMTIGNTSIGVVSAVLLREFVDVGNITGIGSVQHIVKILVAYILTLIILIPTCQYLYNRSARLAFRDSKQEIFYKILKLPIPYFEKVHSGKVMSVLINDCDKMMGVITGRFRRTFAPFIQIITYVIPMLIFEWRITVVLLVINGITLYGDLKFSKKIKEISQVVLEKLSDMNQTMMNFFNGMLIVRMFSIENVRGEYIKANEAMSTHNTKKAHITGLHNTYTFIVSMINTVLFLLVANILVVLGLTTYGSILGIMSMQVILNESFKLFCQYLPQVIEGYAGASRVNEFLELPEEEMIKVEDAHNLSYIEFRNVKFKYPNTQEWVLDHFNLKINKNETIAVIGESGSGKSTIAKLLLGFYPIEKGTIAVEGTPINEKNLSQLRRLIAYVPQDAYVFNGTIIENIRYGNVDATDEQVYRAAKIANAYDFIMKLQDGFETLVGERGTKLSGGQRQRIAIARAILKDAPILILDEATASLDSESEALIKSAVDKVRKDKTTIIIAHRLSTIEDADRVIKIE</sequence>